<feature type="region of interest" description="Disordered" evidence="1">
    <location>
        <begin position="220"/>
        <end position="294"/>
    </location>
</feature>
<dbReference type="Proteomes" id="UP000198211">
    <property type="component" value="Unassembled WGS sequence"/>
</dbReference>
<keyword evidence="3" id="KW-1185">Reference proteome</keyword>
<evidence type="ECO:0000313" key="2">
    <source>
        <dbReference type="EMBL" id="OWZ18451.1"/>
    </source>
</evidence>
<comment type="caution">
    <text evidence="2">The sequence shown here is derived from an EMBL/GenBank/DDBJ whole genome shotgun (WGS) entry which is preliminary data.</text>
</comment>
<dbReference type="AlphaFoldDB" id="A0A225WL54"/>
<name>A0A225WL54_9STRA</name>
<reference evidence="3" key="1">
    <citation type="submission" date="2017-03" db="EMBL/GenBank/DDBJ databases">
        <title>Phytopthora megakarya and P. palmivora, two closely related causual agents of cacao black pod achieved similar genome size and gene model numbers by different mechanisms.</title>
        <authorList>
            <person name="Ali S."/>
            <person name="Shao J."/>
            <person name="Larry D.J."/>
            <person name="Kronmiller B."/>
            <person name="Shen D."/>
            <person name="Strem M.D."/>
            <person name="Melnick R.L."/>
            <person name="Guiltinan M.J."/>
            <person name="Tyler B.M."/>
            <person name="Meinhardt L.W."/>
            <person name="Bailey B.A."/>
        </authorList>
    </citation>
    <scope>NUCLEOTIDE SEQUENCE [LARGE SCALE GENOMIC DNA]</scope>
    <source>
        <strain evidence="3">zdho120</strain>
    </source>
</reference>
<gene>
    <name evidence="2" type="ORF">PHMEG_0007465</name>
</gene>
<evidence type="ECO:0000256" key="1">
    <source>
        <dbReference type="SAM" id="MobiDB-lite"/>
    </source>
</evidence>
<feature type="compositionally biased region" description="Basic and acidic residues" evidence="1">
    <location>
        <begin position="271"/>
        <end position="283"/>
    </location>
</feature>
<feature type="compositionally biased region" description="Polar residues" evidence="1">
    <location>
        <begin position="220"/>
        <end position="232"/>
    </location>
</feature>
<sequence length="294" mass="32065">MREEQAIAGQGKMAIRGPEKEAGRDRREAAGVRPGMSSSGGDHRTTVVREDSGSRDGTSIEIEILDRDHRARSPIEALIAWPNDCIGSRPNKFPAIGNGKYIKEGARSPYLDHPKTWIDNQATRLRLKDPSVTEIDPNEVRQIGDLTGPISNPNTSTDRLNAEKILLDLVQEAGLVAGEFDPDVLFEMELGAIQPATQDHYESLKTLVGEQIQMPHLNYQTGSSHYASSTSEPDSDLPGAPQHMPLGPSGAKYLRSRANRPDQRPAGPSRTLEKPDRQEERHPGGGATPTTNSS</sequence>
<feature type="region of interest" description="Disordered" evidence="1">
    <location>
        <begin position="1"/>
        <end position="55"/>
    </location>
</feature>
<accession>A0A225WL54</accession>
<proteinExistence type="predicted"/>
<evidence type="ECO:0000313" key="3">
    <source>
        <dbReference type="Proteomes" id="UP000198211"/>
    </source>
</evidence>
<feature type="compositionally biased region" description="Basic and acidic residues" evidence="1">
    <location>
        <begin position="41"/>
        <end position="54"/>
    </location>
</feature>
<dbReference type="EMBL" id="NBNE01000586">
    <property type="protein sequence ID" value="OWZ18451.1"/>
    <property type="molecule type" value="Genomic_DNA"/>
</dbReference>
<protein>
    <submittedName>
        <fullName evidence="2">Uncharacterized protein</fullName>
    </submittedName>
</protein>
<feature type="compositionally biased region" description="Basic and acidic residues" evidence="1">
    <location>
        <begin position="17"/>
        <end position="30"/>
    </location>
</feature>
<organism evidence="2 3">
    <name type="scientific">Phytophthora megakarya</name>
    <dbReference type="NCBI Taxonomy" id="4795"/>
    <lineage>
        <taxon>Eukaryota</taxon>
        <taxon>Sar</taxon>
        <taxon>Stramenopiles</taxon>
        <taxon>Oomycota</taxon>
        <taxon>Peronosporomycetes</taxon>
        <taxon>Peronosporales</taxon>
        <taxon>Peronosporaceae</taxon>
        <taxon>Phytophthora</taxon>
    </lineage>
</organism>